<evidence type="ECO:0000313" key="1">
    <source>
        <dbReference type="EMBL" id="EHY65457.1"/>
    </source>
</evidence>
<dbReference type="AlphaFoldDB" id="H8ZCR7"/>
<reference evidence="1" key="1">
    <citation type="submission" date="2011-03" db="EMBL/GenBank/DDBJ databases">
        <title>The Genome Sequence of Nematocida sp1 strain ERTm2.</title>
        <authorList>
            <consortium name="The Broad Institute Genome Sequencing Platform"/>
            <consortium name="The Broad Institute Genome Sequencing Center for Infectious Disease"/>
            <person name="Cuomo C."/>
            <person name="Troemel E."/>
            <person name="Young S.K."/>
            <person name="Zeng Q."/>
            <person name="Gargeya S."/>
            <person name="Fitzgerald M."/>
            <person name="Haas B."/>
            <person name="Abouelleil A."/>
            <person name="Alvarado L."/>
            <person name="Arachchi H.M."/>
            <person name="Berlin A."/>
            <person name="Brown A."/>
            <person name="Chapman S.B."/>
            <person name="Chen Z."/>
            <person name="Dunbar C."/>
            <person name="Freedman E."/>
            <person name="Gearin G."/>
            <person name="Gellesch M."/>
            <person name="Goldberg J."/>
            <person name="Griggs A."/>
            <person name="Gujja S."/>
            <person name="Heilman E.R."/>
            <person name="Heiman D."/>
            <person name="Howarth C."/>
            <person name="Larson L."/>
            <person name="Lui A."/>
            <person name="MacDonald P.J.P."/>
            <person name="Mehta T."/>
            <person name="Montmayeur A."/>
            <person name="Murphy C."/>
            <person name="Neiman D."/>
            <person name="Pearson M."/>
            <person name="Priest M."/>
            <person name="Roberts A."/>
            <person name="Saif S."/>
            <person name="Shea T."/>
            <person name="Shenoy N."/>
            <person name="Sisk P."/>
            <person name="Stolte C."/>
            <person name="Sykes S."/>
            <person name="White J."/>
            <person name="Yandava C."/>
            <person name="Wortman J."/>
            <person name="Nusbaum C."/>
            <person name="Birren B."/>
        </authorList>
    </citation>
    <scope>NUCLEOTIDE SEQUENCE</scope>
    <source>
        <strain evidence="1">ERTm2</strain>
    </source>
</reference>
<organism evidence="1">
    <name type="scientific">Nematocida ausubeli (strain ATCC PRA-371 / ERTm2)</name>
    <name type="common">Nematode killer fungus</name>
    <dbReference type="NCBI Taxonomy" id="1913371"/>
    <lineage>
        <taxon>Eukaryota</taxon>
        <taxon>Fungi</taxon>
        <taxon>Fungi incertae sedis</taxon>
        <taxon>Microsporidia</taxon>
        <taxon>Nematocida</taxon>
    </lineage>
</organism>
<feature type="non-terminal residue" evidence="1">
    <location>
        <position position="1"/>
    </location>
</feature>
<dbReference type="HOGENOM" id="CLU_1949390_0_0_1"/>
<protein>
    <submittedName>
        <fullName evidence="1">Uncharacterized protein</fullName>
    </submittedName>
</protein>
<dbReference type="EMBL" id="JH604635">
    <property type="protein sequence ID" value="EHY65457.1"/>
    <property type="molecule type" value="Genomic_DNA"/>
</dbReference>
<name>H8ZCR7_NEMA1</name>
<accession>H8ZCR7</accession>
<dbReference type="Proteomes" id="UP000005622">
    <property type="component" value="Unassembled WGS sequence"/>
</dbReference>
<sequence>TRATLIHRIMYSGGIEDLVEIQSNIKEYMKDYNLNYVYIIWFMYVCSGDYKFSLESAKTVYDFIVFDDYPKPFEFKEAMSGPSEYFKKSVILLDENKALFCSEDDRKSMEKYDAVLEYYLGSRWSHKKRKSSCCTIS</sequence>
<gene>
    <name evidence="1" type="ORF">NERG_01064</name>
</gene>
<proteinExistence type="predicted"/>